<protein>
    <recommendedName>
        <fullName evidence="4">NADH-ubiquinone oxidoreductase chain 6</fullName>
        <ecNumber evidence="3">7.1.1.2</ecNumber>
    </recommendedName>
    <alternativeName>
        <fullName evidence="14">NADH dehydrogenase subunit 6</fullName>
    </alternativeName>
</protein>
<evidence type="ECO:0000256" key="11">
    <source>
        <dbReference type="ARBA" id="ARBA00023027"/>
    </source>
</evidence>
<keyword evidence="5" id="KW-0813">Transport</keyword>
<keyword evidence="7 16" id="KW-0812">Transmembrane</keyword>
<accession>W6MUY2</accession>
<evidence type="ECO:0000256" key="5">
    <source>
        <dbReference type="ARBA" id="ARBA00022448"/>
    </source>
</evidence>
<evidence type="ECO:0000313" key="17">
    <source>
        <dbReference type="EMBL" id="CDL72549.1"/>
    </source>
</evidence>
<sequence length="173" mass="18851">MNEILYFLLPTLLSLSLLFSQLTHPLSMGVVLLMQTILVCLLTGIFNPCFWFSYILFLIFLGAMLILFIYIASLASNESFKIHFLLISALGGALALSLTLLLMDPLPLLLSSNPTLSETTTLSSMPLSTATTNMIYSPHSGPLTSLMILYLLLTLIVIVKIISPSGGPLRPST</sequence>
<dbReference type="GO" id="GO:0008137">
    <property type="term" value="F:NADH dehydrogenase (ubiquinone) activity"/>
    <property type="evidence" value="ECO:0007669"/>
    <property type="project" value="UniProtKB-EC"/>
</dbReference>
<evidence type="ECO:0000256" key="10">
    <source>
        <dbReference type="ARBA" id="ARBA00022989"/>
    </source>
</evidence>
<evidence type="ECO:0000256" key="7">
    <source>
        <dbReference type="ARBA" id="ARBA00022692"/>
    </source>
</evidence>
<evidence type="ECO:0000256" key="13">
    <source>
        <dbReference type="ARBA" id="ARBA00023136"/>
    </source>
</evidence>
<evidence type="ECO:0000256" key="3">
    <source>
        <dbReference type="ARBA" id="ARBA00012944"/>
    </source>
</evidence>
<feature type="transmembrane region" description="Helical" evidence="16">
    <location>
        <begin position="84"/>
        <end position="103"/>
    </location>
</feature>
<reference evidence="17" key="2">
    <citation type="submission" date="2014-02" db="EMBL/GenBank/DDBJ databases">
        <title>Complete mitochondrial genome of Engaeus lyelli.</title>
        <authorList>
            <person name="Gan H.M."/>
            <person name="Tan M.H."/>
            <person name="Schultz M.B."/>
            <person name="Austin C.M."/>
        </authorList>
    </citation>
    <scope>NUCLEOTIDE SEQUENCE</scope>
</reference>
<dbReference type="GO" id="GO:0031966">
    <property type="term" value="C:mitochondrial membrane"/>
    <property type="evidence" value="ECO:0007669"/>
    <property type="project" value="UniProtKB-SubCell"/>
</dbReference>
<evidence type="ECO:0000256" key="14">
    <source>
        <dbReference type="ARBA" id="ARBA00031019"/>
    </source>
</evidence>
<proteinExistence type="inferred from homology"/>
<evidence type="ECO:0000256" key="12">
    <source>
        <dbReference type="ARBA" id="ARBA00023128"/>
    </source>
</evidence>
<comment type="similarity">
    <text evidence="2">Belongs to the complex I subunit 6 family.</text>
</comment>
<evidence type="ECO:0000256" key="15">
    <source>
        <dbReference type="ARBA" id="ARBA00049551"/>
    </source>
</evidence>
<keyword evidence="12 17" id="KW-0496">Mitochondrion</keyword>
<comment type="catalytic activity">
    <reaction evidence="15">
        <text>a ubiquinone + NADH + 5 H(+)(in) = a ubiquinol + NAD(+) + 4 H(+)(out)</text>
        <dbReference type="Rhea" id="RHEA:29091"/>
        <dbReference type="Rhea" id="RHEA-COMP:9565"/>
        <dbReference type="Rhea" id="RHEA-COMP:9566"/>
        <dbReference type="ChEBI" id="CHEBI:15378"/>
        <dbReference type="ChEBI" id="CHEBI:16389"/>
        <dbReference type="ChEBI" id="CHEBI:17976"/>
        <dbReference type="ChEBI" id="CHEBI:57540"/>
        <dbReference type="ChEBI" id="CHEBI:57945"/>
        <dbReference type="EC" id="7.1.1.2"/>
    </reaction>
</comment>
<keyword evidence="11" id="KW-0520">NAD</keyword>
<dbReference type="InterPro" id="IPR050269">
    <property type="entry name" value="ComplexI_Subunit6"/>
</dbReference>
<dbReference type="EC" id="7.1.1.2" evidence="3"/>
<evidence type="ECO:0000256" key="16">
    <source>
        <dbReference type="SAM" id="Phobius"/>
    </source>
</evidence>
<evidence type="ECO:0000256" key="9">
    <source>
        <dbReference type="ARBA" id="ARBA00022982"/>
    </source>
</evidence>
<comment type="subcellular location">
    <subcellularLocation>
        <location evidence="1">Mitochondrion membrane</location>
        <topology evidence="1">Multi-pass membrane protein</topology>
    </subcellularLocation>
</comment>
<reference evidence="17" key="1">
    <citation type="submission" date="2014-01" db="EMBL/GenBank/DDBJ databases">
        <authorList>
            <person name="Gan H."/>
        </authorList>
    </citation>
    <scope>NUCLEOTIDE SEQUENCE</scope>
</reference>
<feature type="transmembrane region" description="Helical" evidence="16">
    <location>
        <begin position="51"/>
        <end position="72"/>
    </location>
</feature>
<geneLocation type="mitochondrion" evidence="17"/>
<dbReference type="PANTHER" id="PTHR11435">
    <property type="entry name" value="NADH UBIQUINONE OXIDOREDUCTASE SUBUNIT ND6"/>
    <property type="match status" value="1"/>
</dbReference>
<feature type="transmembrane region" description="Helical" evidence="16">
    <location>
        <begin position="143"/>
        <end position="162"/>
    </location>
</feature>
<evidence type="ECO:0000256" key="8">
    <source>
        <dbReference type="ARBA" id="ARBA00022967"/>
    </source>
</evidence>
<evidence type="ECO:0000256" key="2">
    <source>
        <dbReference type="ARBA" id="ARBA00005698"/>
    </source>
</evidence>
<keyword evidence="13 16" id="KW-0472">Membrane</keyword>
<name>W6MUY2_9EUCA</name>
<gene>
    <name evidence="17" type="primary">nad6</name>
</gene>
<organism evidence="17">
    <name type="scientific">Engaeus lyelli</name>
    <dbReference type="NCBI Taxonomy" id="219696"/>
    <lineage>
        <taxon>Eukaryota</taxon>
        <taxon>Metazoa</taxon>
        <taxon>Ecdysozoa</taxon>
        <taxon>Arthropoda</taxon>
        <taxon>Crustacea</taxon>
        <taxon>Multicrustacea</taxon>
        <taxon>Malacostraca</taxon>
        <taxon>Eumalacostraca</taxon>
        <taxon>Eucarida</taxon>
        <taxon>Decapoda</taxon>
        <taxon>Pleocyemata</taxon>
        <taxon>Astacidea</taxon>
        <taxon>Parastacoidea</taxon>
        <taxon>Parastacidae</taxon>
        <taxon>Engaeus</taxon>
    </lineage>
</organism>
<keyword evidence="9" id="KW-0249">Electron transport</keyword>
<keyword evidence="10 16" id="KW-1133">Transmembrane helix</keyword>
<evidence type="ECO:0000256" key="1">
    <source>
        <dbReference type="ARBA" id="ARBA00004225"/>
    </source>
</evidence>
<keyword evidence="8" id="KW-1278">Translocase</keyword>
<dbReference type="PANTHER" id="PTHR11435:SF1">
    <property type="entry name" value="NADH-UBIQUINONE OXIDOREDUCTASE CHAIN 6"/>
    <property type="match status" value="1"/>
</dbReference>
<evidence type="ECO:0000256" key="6">
    <source>
        <dbReference type="ARBA" id="ARBA00022660"/>
    </source>
</evidence>
<keyword evidence="6" id="KW-0679">Respiratory chain</keyword>
<dbReference type="AlphaFoldDB" id="W6MUY2"/>
<evidence type="ECO:0000256" key="4">
    <source>
        <dbReference type="ARBA" id="ARBA00021095"/>
    </source>
</evidence>
<dbReference type="EMBL" id="HG799086">
    <property type="protein sequence ID" value="CDL72549.1"/>
    <property type="molecule type" value="Genomic_DNA"/>
</dbReference>